<dbReference type="InterPro" id="IPR013325">
    <property type="entry name" value="RNA_pol_sigma_r2"/>
</dbReference>
<reference evidence="7 8" key="1">
    <citation type="submission" date="2023-08" db="EMBL/GenBank/DDBJ databases">
        <title>Rhodoferax potami sp. nov. and Rhodoferax mekongensis sp. nov., isolated from the Mekong River in Thailand.</title>
        <authorList>
            <person name="Kitikhun S."/>
            <person name="Charoenyingcharoen P."/>
            <person name="Siriarchawattana P."/>
            <person name="Likhitrattanapisal S."/>
            <person name="Nilsakha T."/>
            <person name="Chanpet A."/>
            <person name="Rattanawaree P."/>
            <person name="Ingsriswang S."/>
        </authorList>
    </citation>
    <scope>NUCLEOTIDE SEQUENCE [LARGE SCALE GENOMIC DNA]</scope>
    <source>
        <strain evidence="7 8">TBRC 17307</strain>
    </source>
</reference>
<accession>A0ABZ0B200</accession>
<protein>
    <submittedName>
        <fullName evidence="7">FliA/WhiG family RNA polymerase sigma factor</fullName>
    </submittedName>
</protein>
<evidence type="ECO:0000259" key="6">
    <source>
        <dbReference type="PROSITE" id="PS00715"/>
    </source>
</evidence>
<organism evidence="7 8">
    <name type="scientific">Rhodoferax mekongensis</name>
    <dbReference type="NCBI Taxonomy" id="3068341"/>
    <lineage>
        <taxon>Bacteria</taxon>
        <taxon>Pseudomonadati</taxon>
        <taxon>Pseudomonadota</taxon>
        <taxon>Betaproteobacteria</taxon>
        <taxon>Burkholderiales</taxon>
        <taxon>Comamonadaceae</taxon>
        <taxon>Rhodoferax</taxon>
    </lineage>
</organism>
<dbReference type="NCBIfam" id="TIGR02937">
    <property type="entry name" value="sigma70-ECF"/>
    <property type="match status" value="1"/>
</dbReference>
<dbReference type="Pfam" id="PF04539">
    <property type="entry name" value="Sigma70_r3"/>
    <property type="match status" value="1"/>
</dbReference>
<evidence type="ECO:0000313" key="8">
    <source>
        <dbReference type="Proteomes" id="UP001302257"/>
    </source>
</evidence>
<dbReference type="InterPro" id="IPR012845">
    <property type="entry name" value="RNA_pol_sigma_FliA_WhiG"/>
</dbReference>
<dbReference type="PANTHER" id="PTHR30385:SF7">
    <property type="entry name" value="RNA POLYMERASE SIGMA FACTOR FLIA"/>
    <property type="match status" value="1"/>
</dbReference>
<evidence type="ECO:0000256" key="4">
    <source>
        <dbReference type="ARBA" id="ARBA00023163"/>
    </source>
</evidence>
<evidence type="ECO:0000256" key="5">
    <source>
        <dbReference type="SAM" id="MobiDB-lite"/>
    </source>
</evidence>
<evidence type="ECO:0000313" key="7">
    <source>
        <dbReference type="EMBL" id="WNO05416.1"/>
    </source>
</evidence>
<keyword evidence="4" id="KW-0804">Transcription</keyword>
<keyword evidence="2" id="KW-0731">Sigma factor</keyword>
<evidence type="ECO:0000256" key="2">
    <source>
        <dbReference type="ARBA" id="ARBA00023082"/>
    </source>
</evidence>
<feature type="domain" description="RNA polymerase sigma-70" evidence="6">
    <location>
        <begin position="46"/>
        <end position="59"/>
    </location>
</feature>
<dbReference type="Pfam" id="PF04545">
    <property type="entry name" value="Sigma70_r4"/>
    <property type="match status" value="1"/>
</dbReference>
<dbReference type="PROSITE" id="PS00715">
    <property type="entry name" value="SIGMA70_1"/>
    <property type="match status" value="1"/>
</dbReference>
<dbReference type="NCBIfam" id="TIGR02479">
    <property type="entry name" value="FliA_WhiG"/>
    <property type="match status" value="1"/>
</dbReference>
<proteinExistence type="predicted"/>
<dbReference type="InterPro" id="IPR014284">
    <property type="entry name" value="RNA_pol_sigma-70_dom"/>
</dbReference>
<dbReference type="InterPro" id="IPR007627">
    <property type="entry name" value="RNA_pol_sigma70_r2"/>
</dbReference>
<keyword evidence="8" id="KW-1185">Reference proteome</keyword>
<dbReference type="Pfam" id="PF04542">
    <property type="entry name" value="Sigma70_r2"/>
    <property type="match status" value="1"/>
</dbReference>
<sequence>MAATPQPASTQLSDDTRKLVEDHQPVVRSVANHVGRRLPPNVDRADLVQDGMLGLMEALLRWTKESSGTHFENYIALRAQGAMIDGLRAADPVSRQVRKDMRRVEVALQQLSHRLGRPPTEGELAKQLDMPLADYQRLLQDAQGYVLISLQDLTGDSVDQYLKRCLEDNADPLALLERAALRQALAESIQLLPRKSQILLTLYYEHEMRMHEIAKHLGLSEARISQMHTQSIAQLRASMADRDMARLLTPRMRPRDEPDESEYSTLGA</sequence>
<dbReference type="Gene3D" id="1.20.140.160">
    <property type="match status" value="1"/>
</dbReference>
<keyword evidence="1" id="KW-0805">Transcription regulation</keyword>
<dbReference type="PANTHER" id="PTHR30385">
    <property type="entry name" value="SIGMA FACTOR F FLAGELLAR"/>
    <property type="match status" value="1"/>
</dbReference>
<name>A0ABZ0B200_9BURK</name>
<dbReference type="NCBIfam" id="NF005413">
    <property type="entry name" value="PRK06986.1"/>
    <property type="match status" value="1"/>
</dbReference>
<gene>
    <name evidence="7" type="ORF">RAN89_03015</name>
</gene>
<dbReference type="InterPro" id="IPR007624">
    <property type="entry name" value="RNA_pol_sigma70_r3"/>
</dbReference>
<evidence type="ECO:0000256" key="3">
    <source>
        <dbReference type="ARBA" id="ARBA00023125"/>
    </source>
</evidence>
<dbReference type="InterPro" id="IPR007630">
    <property type="entry name" value="RNA_pol_sigma70_r4"/>
</dbReference>
<dbReference type="InterPro" id="IPR000943">
    <property type="entry name" value="RNA_pol_sigma70"/>
</dbReference>
<keyword evidence="3" id="KW-0238">DNA-binding</keyword>
<feature type="region of interest" description="Disordered" evidence="5">
    <location>
        <begin position="248"/>
        <end position="268"/>
    </location>
</feature>
<dbReference type="Proteomes" id="UP001302257">
    <property type="component" value="Chromosome"/>
</dbReference>
<dbReference type="SUPFAM" id="SSF88946">
    <property type="entry name" value="Sigma2 domain of RNA polymerase sigma factors"/>
    <property type="match status" value="1"/>
</dbReference>
<dbReference type="PIRSF" id="PIRSF000770">
    <property type="entry name" value="RNA_pol_sigma-SigE/K"/>
    <property type="match status" value="1"/>
</dbReference>
<dbReference type="PRINTS" id="PR00046">
    <property type="entry name" value="SIGMA70FCT"/>
</dbReference>
<dbReference type="SUPFAM" id="SSF88659">
    <property type="entry name" value="Sigma3 and sigma4 domains of RNA polymerase sigma factors"/>
    <property type="match status" value="2"/>
</dbReference>
<dbReference type="EMBL" id="CP132507">
    <property type="protein sequence ID" value="WNO05416.1"/>
    <property type="molecule type" value="Genomic_DNA"/>
</dbReference>
<dbReference type="Gene3D" id="1.10.1740.10">
    <property type="match status" value="1"/>
</dbReference>
<dbReference type="RefSeq" id="WP_313868187.1">
    <property type="nucleotide sequence ID" value="NZ_CP132507.1"/>
</dbReference>
<evidence type="ECO:0000256" key="1">
    <source>
        <dbReference type="ARBA" id="ARBA00023015"/>
    </source>
</evidence>
<dbReference type="InterPro" id="IPR013324">
    <property type="entry name" value="RNA_pol_sigma_r3/r4-like"/>
</dbReference>